<keyword evidence="2" id="KW-1185">Reference proteome</keyword>
<reference evidence="1 2" key="1">
    <citation type="submission" date="2016-10" db="EMBL/GenBank/DDBJ databases">
        <authorList>
            <person name="Varghese N."/>
            <person name="Submissions S."/>
        </authorList>
    </citation>
    <scope>NUCLEOTIDE SEQUENCE [LARGE SCALE GENOMIC DNA]</scope>
    <source>
        <strain evidence="1 2">FF3</strain>
    </source>
</reference>
<organism evidence="1 2">
    <name type="scientific">Marinovum algicola</name>
    <dbReference type="NCBI Taxonomy" id="42444"/>
    <lineage>
        <taxon>Bacteria</taxon>
        <taxon>Pseudomonadati</taxon>
        <taxon>Pseudomonadota</taxon>
        <taxon>Alphaproteobacteria</taxon>
        <taxon>Rhodobacterales</taxon>
        <taxon>Roseobacteraceae</taxon>
        <taxon>Marinovum</taxon>
    </lineage>
</organism>
<dbReference type="Proteomes" id="UP000182932">
    <property type="component" value="Unassembled WGS sequence"/>
</dbReference>
<gene>
    <name evidence="1" type="ORF">SAMN04487940_113128</name>
</gene>
<evidence type="ECO:0000313" key="2">
    <source>
        <dbReference type="Proteomes" id="UP000182932"/>
    </source>
</evidence>
<comment type="caution">
    <text evidence="1">The sequence shown here is derived from an EMBL/GenBank/DDBJ whole genome shotgun (WGS) entry which is preliminary data.</text>
</comment>
<protein>
    <submittedName>
        <fullName evidence="1">Uncharacterized protein</fullName>
    </submittedName>
</protein>
<proteinExistence type="predicted"/>
<dbReference type="EMBL" id="FNYY01000013">
    <property type="protein sequence ID" value="SEJ91156.1"/>
    <property type="molecule type" value="Genomic_DNA"/>
</dbReference>
<name>A0A975WCH7_9RHOB</name>
<sequence>MNPAAFDTCIDPQLSPELPPGDMVIADNLSSYRSAKVQAVLPDMLLIEWLLL</sequence>
<accession>A0A975WCH7</accession>
<dbReference type="AlphaFoldDB" id="A0A975WCH7"/>
<evidence type="ECO:0000313" key="1">
    <source>
        <dbReference type="EMBL" id="SEJ91156.1"/>
    </source>
</evidence>